<protein>
    <submittedName>
        <fullName evidence="2">Rhodanese-like domain-containing protein</fullName>
    </submittedName>
</protein>
<dbReference type="SUPFAM" id="SSF52821">
    <property type="entry name" value="Rhodanese/Cell cycle control phosphatase"/>
    <property type="match status" value="1"/>
</dbReference>
<dbReference type="Gene3D" id="3.40.250.10">
    <property type="entry name" value="Rhodanese-like domain"/>
    <property type="match status" value="1"/>
</dbReference>
<dbReference type="InterPro" id="IPR036873">
    <property type="entry name" value="Rhodanese-like_dom_sf"/>
</dbReference>
<dbReference type="InterPro" id="IPR001763">
    <property type="entry name" value="Rhodanese-like_dom"/>
</dbReference>
<dbReference type="Pfam" id="PF00581">
    <property type="entry name" value="Rhodanese"/>
    <property type="match status" value="1"/>
</dbReference>
<sequence length="128" mass="14265">MKDLFLLICRAVSIALFFASIGLFTNLAADVPILWVYAPPREVELAGVTVQLIDEREALKFLDDPATVFVDSRKCDDYANSHVKGAICLPPDDVEQRFPSVEPLMPPESRLILYCYGPECDMAERVGT</sequence>
<comment type="caution">
    <text evidence="2">The sequence shown here is derived from an EMBL/GenBank/DDBJ whole genome shotgun (WGS) entry which is preliminary data.</text>
</comment>
<evidence type="ECO:0000313" key="3">
    <source>
        <dbReference type="Proteomes" id="UP000807825"/>
    </source>
</evidence>
<dbReference type="EMBL" id="JACRDE010000360">
    <property type="protein sequence ID" value="MBI5250561.1"/>
    <property type="molecule type" value="Genomic_DNA"/>
</dbReference>
<gene>
    <name evidence="2" type="ORF">HY912_13805</name>
</gene>
<reference evidence="2" key="1">
    <citation type="submission" date="2020-07" db="EMBL/GenBank/DDBJ databases">
        <title>Huge and variable diversity of episymbiotic CPR bacteria and DPANN archaea in groundwater ecosystems.</title>
        <authorList>
            <person name="He C.Y."/>
            <person name="Keren R."/>
            <person name="Whittaker M."/>
            <person name="Farag I.F."/>
            <person name="Doudna J."/>
            <person name="Cate J.H.D."/>
            <person name="Banfield J.F."/>
        </authorList>
    </citation>
    <scope>NUCLEOTIDE SEQUENCE</scope>
    <source>
        <strain evidence="2">NC_groundwater_1664_Pr3_B-0.1um_52_9</strain>
    </source>
</reference>
<dbReference type="Proteomes" id="UP000807825">
    <property type="component" value="Unassembled WGS sequence"/>
</dbReference>
<organism evidence="2 3">
    <name type="scientific">Desulfomonile tiedjei</name>
    <dbReference type="NCBI Taxonomy" id="2358"/>
    <lineage>
        <taxon>Bacteria</taxon>
        <taxon>Pseudomonadati</taxon>
        <taxon>Thermodesulfobacteriota</taxon>
        <taxon>Desulfomonilia</taxon>
        <taxon>Desulfomonilales</taxon>
        <taxon>Desulfomonilaceae</taxon>
        <taxon>Desulfomonile</taxon>
    </lineage>
</organism>
<name>A0A9D6Z6Y0_9BACT</name>
<evidence type="ECO:0000313" key="2">
    <source>
        <dbReference type="EMBL" id="MBI5250561.1"/>
    </source>
</evidence>
<feature type="non-terminal residue" evidence="2">
    <location>
        <position position="128"/>
    </location>
</feature>
<evidence type="ECO:0000259" key="1">
    <source>
        <dbReference type="PROSITE" id="PS50206"/>
    </source>
</evidence>
<proteinExistence type="predicted"/>
<accession>A0A9D6Z6Y0</accession>
<dbReference type="CDD" id="cd00158">
    <property type="entry name" value="RHOD"/>
    <property type="match status" value="1"/>
</dbReference>
<dbReference type="PROSITE" id="PS50206">
    <property type="entry name" value="RHODANESE_3"/>
    <property type="match status" value="1"/>
</dbReference>
<feature type="domain" description="Rhodanese" evidence="1">
    <location>
        <begin position="63"/>
        <end position="126"/>
    </location>
</feature>
<dbReference type="AlphaFoldDB" id="A0A9D6Z6Y0"/>